<reference evidence="2 3" key="1">
    <citation type="journal article" date="2019" name="Int. J. Syst. Evol. Microbiol.">
        <title>The Global Catalogue of Microorganisms (GCM) 10K type strain sequencing project: providing services to taxonomists for standard genome sequencing and annotation.</title>
        <authorList>
            <consortium name="The Broad Institute Genomics Platform"/>
            <consortium name="The Broad Institute Genome Sequencing Center for Infectious Disease"/>
            <person name="Wu L."/>
            <person name="Ma J."/>
        </authorList>
    </citation>
    <scope>NUCLEOTIDE SEQUENCE [LARGE SCALE GENOMIC DNA]</scope>
    <source>
        <strain evidence="2 3">JCM 15503</strain>
    </source>
</reference>
<evidence type="ECO:0000313" key="2">
    <source>
        <dbReference type="EMBL" id="GAA0762681.1"/>
    </source>
</evidence>
<feature type="signal peptide" evidence="1">
    <location>
        <begin position="1"/>
        <end position="27"/>
    </location>
</feature>
<dbReference type="EMBL" id="BAAAEW010000033">
    <property type="protein sequence ID" value="GAA0762681.1"/>
    <property type="molecule type" value="Genomic_DNA"/>
</dbReference>
<feature type="chain" id="PRO_5045232487" evidence="1">
    <location>
        <begin position="28"/>
        <end position="172"/>
    </location>
</feature>
<evidence type="ECO:0000313" key="3">
    <source>
        <dbReference type="Proteomes" id="UP001500279"/>
    </source>
</evidence>
<dbReference type="Proteomes" id="UP001500279">
    <property type="component" value="Unassembled WGS sequence"/>
</dbReference>
<name>A0ABN1KCW1_9BURK</name>
<sequence>MMSSPFFSKAWRGLAAAAAVASLGACAIFSPPKFEPGASPAAVTQQLGQPTGDYPQPGGGHTLEFASGPFGRFTYLVRFDGDDKLVSGEQVLTERNFNAIRAGMTADEVRLAIGRPGTTFGVHYPKEIVWAYRYDSPFCQRFMVGMGFDDKVIDTAYGPDPACDNDRPFFAR</sequence>
<keyword evidence="3" id="KW-1185">Reference proteome</keyword>
<protein>
    <submittedName>
        <fullName evidence="2">Lipoprotein</fullName>
    </submittedName>
</protein>
<keyword evidence="1" id="KW-0732">Signal</keyword>
<proteinExistence type="predicted"/>
<keyword evidence="2" id="KW-0449">Lipoprotein</keyword>
<comment type="caution">
    <text evidence="2">The sequence shown here is derived from an EMBL/GenBank/DDBJ whole genome shotgun (WGS) entry which is preliminary data.</text>
</comment>
<gene>
    <name evidence="2" type="ORF">GCM10009107_47420</name>
</gene>
<evidence type="ECO:0000256" key="1">
    <source>
        <dbReference type="SAM" id="SignalP"/>
    </source>
</evidence>
<organism evidence="2 3">
    <name type="scientific">Ideonella azotifigens</name>
    <dbReference type="NCBI Taxonomy" id="513160"/>
    <lineage>
        <taxon>Bacteria</taxon>
        <taxon>Pseudomonadati</taxon>
        <taxon>Pseudomonadota</taxon>
        <taxon>Betaproteobacteria</taxon>
        <taxon>Burkholderiales</taxon>
        <taxon>Sphaerotilaceae</taxon>
        <taxon>Ideonella</taxon>
    </lineage>
</organism>
<accession>A0ABN1KCW1</accession>